<dbReference type="SMART" id="SM00382">
    <property type="entry name" value="AAA"/>
    <property type="match status" value="1"/>
</dbReference>
<dbReference type="EMBL" id="UARK01000034">
    <property type="protein sequence ID" value="SPW33629.1"/>
    <property type="molecule type" value="Genomic_DNA"/>
</dbReference>
<keyword evidence="5" id="KW-0131">Cell cycle</keyword>
<dbReference type="CDD" id="cd19481">
    <property type="entry name" value="RecA-like_protease"/>
    <property type="match status" value="1"/>
</dbReference>
<comment type="similarity">
    <text evidence="1">Belongs to the AAA ATPase family.</text>
</comment>
<dbReference type="InterPro" id="IPR003959">
    <property type="entry name" value="ATPase_AAA_core"/>
</dbReference>
<evidence type="ECO:0000256" key="2">
    <source>
        <dbReference type="ARBA" id="ARBA00022741"/>
    </source>
</evidence>
<dbReference type="Proteomes" id="UP000249886">
    <property type="component" value="Unassembled WGS sequence"/>
</dbReference>
<protein>
    <submittedName>
        <fullName evidence="5">Cell division protein</fullName>
        <ecNumber evidence="5">3.4.24.-</ecNumber>
    </submittedName>
</protein>
<proteinExistence type="inferred from homology"/>
<keyword evidence="5" id="KW-0378">Hydrolase</keyword>
<dbReference type="GeneID" id="84574595"/>
<dbReference type="GO" id="GO:0016887">
    <property type="term" value="F:ATP hydrolysis activity"/>
    <property type="evidence" value="ECO:0007669"/>
    <property type="project" value="InterPro"/>
</dbReference>
<comment type="caution">
    <text evidence="5">The sequence shown here is derived from an EMBL/GenBank/DDBJ whole genome shotgun (WGS) entry which is preliminary data.</text>
</comment>
<dbReference type="Gene3D" id="3.40.50.300">
    <property type="entry name" value="P-loop containing nucleotide triphosphate hydrolases"/>
    <property type="match status" value="1"/>
</dbReference>
<feature type="domain" description="AAA+ ATPase" evidence="4">
    <location>
        <begin position="57"/>
        <end position="180"/>
    </location>
</feature>
<accession>A0A6H9XH43</accession>
<sequence>MTDHNHYGGDPESLLSVSYPNAQLSDLVLTIENRRRLWNVVMEQRQWDKITFHGLQPVRRLLFTGPPGTGKTSTAQALAGELGVPLYTVRLDLLTTHPKDEGEAEFRQVLDTLMQTYGVFVFDGVAEFTEDNRWILVMLQQFLMQDTSKSVIIVASNRPRLLDGVIFEQCDRIVNFGLPTSDEARAIIEGQLAMFDLRNISWASVLTAADGLSHAEISTVAGSVAEHVMLTNAPVSWARHLTAELGRARQ</sequence>
<dbReference type="PANTHER" id="PTHR23073">
    <property type="entry name" value="26S PROTEASOME REGULATORY SUBUNIT"/>
    <property type="match status" value="1"/>
</dbReference>
<name>A0A6H9XH43_9CORY</name>
<dbReference type="GO" id="GO:0005524">
    <property type="term" value="F:ATP binding"/>
    <property type="evidence" value="ECO:0007669"/>
    <property type="project" value="UniProtKB-KW"/>
</dbReference>
<dbReference type="GO" id="GO:0051301">
    <property type="term" value="P:cell division"/>
    <property type="evidence" value="ECO:0007669"/>
    <property type="project" value="UniProtKB-KW"/>
</dbReference>
<gene>
    <name evidence="5" type="primary">ftsH_4</name>
    <name evidence="5" type="ORF">NCTC10254_02411</name>
</gene>
<evidence type="ECO:0000256" key="1">
    <source>
        <dbReference type="ARBA" id="ARBA00006914"/>
    </source>
</evidence>
<evidence type="ECO:0000256" key="3">
    <source>
        <dbReference type="ARBA" id="ARBA00022840"/>
    </source>
</evidence>
<evidence type="ECO:0000313" key="5">
    <source>
        <dbReference type="EMBL" id="SPW33629.1"/>
    </source>
</evidence>
<dbReference type="RefSeq" id="WP_005526005.1">
    <property type="nucleotide sequence ID" value="NZ_CP050134.2"/>
</dbReference>
<keyword evidence="5" id="KW-0132">Cell division</keyword>
<dbReference type="Pfam" id="PF00004">
    <property type="entry name" value="AAA"/>
    <property type="match status" value="1"/>
</dbReference>
<evidence type="ECO:0000313" key="6">
    <source>
        <dbReference type="Proteomes" id="UP000249886"/>
    </source>
</evidence>
<organism evidence="5 6">
    <name type="scientific">Corynebacterium matruchotii</name>
    <dbReference type="NCBI Taxonomy" id="43768"/>
    <lineage>
        <taxon>Bacteria</taxon>
        <taxon>Bacillati</taxon>
        <taxon>Actinomycetota</taxon>
        <taxon>Actinomycetes</taxon>
        <taxon>Mycobacteriales</taxon>
        <taxon>Corynebacteriaceae</taxon>
        <taxon>Corynebacterium</taxon>
    </lineage>
</organism>
<dbReference type="EC" id="3.4.24.-" evidence="5"/>
<keyword evidence="3" id="KW-0067">ATP-binding</keyword>
<dbReference type="SUPFAM" id="SSF52540">
    <property type="entry name" value="P-loop containing nucleoside triphosphate hydrolases"/>
    <property type="match status" value="1"/>
</dbReference>
<dbReference type="InterPro" id="IPR027417">
    <property type="entry name" value="P-loop_NTPase"/>
</dbReference>
<evidence type="ECO:0000259" key="4">
    <source>
        <dbReference type="SMART" id="SM00382"/>
    </source>
</evidence>
<keyword evidence="2" id="KW-0547">Nucleotide-binding</keyword>
<dbReference type="InterPro" id="IPR050221">
    <property type="entry name" value="26S_Proteasome_ATPase"/>
</dbReference>
<dbReference type="AlphaFoldDB" id="A0A6H9XH43"/>
<reference evidence="5 6" key="1">
    <citation type="submission" date="2018-06" db="EMBL/GenBank/DDBJ databases">
        <authorList>
            <consortium name="Pathogen Informatics"/>
            <person name="Doyle S."/>
        </authorList>
    </citation>
    <scope>NUCLEOTIDE SEQUENCE [LARGE SCALE GENOMIC DNA]</scope>
    <source>
        <strain evidence="5 6">NCTC10254</strain>
    </source>
</reference>
<dbReference type="InterPro" id="IPR003593">
    <property type="entry name" value="AAA+_ATPase"/>
</dbReference>